<evidence type="ECO:0000313" key="1">
    <source>
        <dbReference type="EMBL" id="MBK8522703.1"/>
    </source>
</evidence>
<comment type="caution">
    <text evidence="1">The sequence shown here is derived from an EMBL/GenBank/DDBJ whole genome shotgun (WGS) entry which is preliminary data.</text>
</comment>
<dbReference type="Pfam" id="PF03695">
    <property type="entry name" value="UPF0149"/>
    <property type="match status" value="1"/>
</dbReference>
<proteinExistence type="predicted"/>
<dbReference type="Gene3D" id="3.10.450.50">
    <property type="match status" value="1"/>
</dbReference>
<dbReference type="InterPro" id="IPR004027">
    <property type="entry name" value="SEC_C_motif"/>
</dbReference>
<dbReference type="SUPFAM" id="SSF103642">
    <property type="entry name" value="Sec-C motif"/>
    <property type="match status" value="1"/>
</dbReference>
<dbReference type="Pfam" id="PF02810">
    <property type="entry name" value="SEC-C"/>
    <property type="match status" value="1"/>
</dbReference>
<gene>
    <name evidence="1" type="ORF">IPL58_00340</name>
</gene>
<dbReference type="Gene3D" id="1.20.120.740">
    <property type="entry name" value="YgfB uncharacterised protein family UPF0149, PF03695"/>
    <property type="match status" value="1"/>
</dbReference>
<dbReference type="SUPFAM" id="SSF101327">
    <property type="entry name" value="YgfB-like"/>
    <property type="match status" value="1"/>
</dbReference>
<reference evidence="1" key="1">
    <citation type="submission" date="2020-10" db="EMBL/GenBank/DDBJ databases">
        <title>Connecting structure to function with the recovery of over 1000 high-quality activated sludge metagenome-assembled genomes encoding full-length rRNA genes using long-read sequencing.</title>
        <authorList>
            <person name="Singleton C.M."/>
            <person name="Petriglieri F."/>
            <person name="Kristensen J.M."/>
            <person name="Kirkegaard R.H."/>
            <person name="Michaelsen T.Y."/>
            <person name="Andersen M.H."/>
            <person name="Karst S.M."/>
            <person name="Dueholm M.S."/>
            <person name="Nielsen P.H."/>
            <person name="Albertsen M."/>
        </authorList>
    </citation>
    <scope>NUCLEOTIDE SEQUENCE</scope>
    <source>
        <strain evidence="1">Hirt_18-Q3-R61-65_BATAC.395</strain>
    </source>
</reference>
<protein>
    <submittedName>
        <fullName evidence="1">UPF0149 family protein</fullName>
    </submittedName>
</protein>
<name>A0A9D7PQ56_9PROT</name>
<dbReference type="PANTHER" id="PTHR33747">
    <property type="entry name" value="UPF0225 PROTEIN SCO1677"/>
    <property type="match status" value="1"/>
</dbReference>
<dbReference type="AlphaFoldDB" id="A0A9D7PQ56"/>
<organism evidence="1 2">
    <name type="scientific">Candidatus Proximibacter danicus</name>
    <dbReference type="NCBI Taxonomy" id="2954365"/>
    <lineage>
        <taxon>Bacteria</taxon>
        <taxon>Pseudomonadati</taxon>
        <taxon>Pseudomonadota</taxon>
        <taxon>Betaproteobacteria</taxon>
        <taxon>Candidatus Proximibacter</taxon>
    </lineage>
</organism>
<accession>A0A9D7PQ56</accession>
<dbReference type="Proteomes" id="UP000886689">
    <property type="component" value="Unassembled WGS sequence"/>
</dbReference>
<dbReference type="PANTHER" id="PTHR33747:SF1">
    <property type="entry name" value="ADENYLATE CYCLASE-ASSOCIATED CAP C-TERMINAL DOMAIN-CONTAINING PROTEIN"/>
    <property type="match status" value="1"/>
</dbReference>
<dbReference type="InterPro" id="IPR011978">
    <property type="entry name" value="YgfB-like"/>
</dbReference>
<evidence type="ECO:0000313" key="2">
    <source>
        <dbReference type="Proteomes" id="UP000886689"/>
    </source>
</evidence>
<dbReference type="NCBIfam" id="TIGR02292">
    <property type="entry name" value="ygfB_yecA"/>
    <property type="match status" value="1"/>
</dbReference>
<dbReference type="InterPro" id="IPR036255">
    <property type="entry name" value="YgfB-like_sf"/>
</dbReference>
<sequence>MRSTIISDTQLDRLEALLDDPVFDEAMRLDEVQGYLCAALAGPVPIPEADWLIEVLGSEAGVATEAGQEAIPLLRCLAEDIRIQLADEEPMILYLYPKSDEEGAPSDYEPWCLAYLHGVDTATEDWFDDLTDEEEVEWLDERLFPLMVLTGEAESAAREHGEAWPEGEEFEELNKQAEEDLARAVSEIFLFWNAKHGVGTIRNEGSKVGRNDSCPCGSGKKFKQCCGKVD</sequence>
<dbReference type="EMBL" id="JADJUC010000001">
    <property type="protein sequence ID" value="MBK8522703.1"/>
    <property type="molecule type" value="Genomic_DNA"/>
</dbReference>